<comment type="caution">
    <text evidence="2">The sequence shown here is derived from an EMBL/GenBank/DDBJ whole genome shotgun (WGS) entry which is preliminary data.</text>
</comment>
<keyword evidence="1" id="KW-0812">Transmembrane</keyword>
<dbReference type="AlphaFoldDB" id="A0A1F6GCC1"/>
<name>A0A1F6GCC1_9BACT</name>
<organism evidence="2 3">
    <name type="scientific">Candidatus Kuenenbacteria bacterium RBG_16_41_7</name>
    <dbReference type="NCBI Taxonomy" id="1798560"/>
    <lineage>
        <taxon>Bacteria</taxon>
        <taxon>Candidatus Kueneniibacteriota</taxon>
    </lineage>
</organism>
<evidence type="ECO:0000313" key="3">
    <source>
        <dbReference type="Proteomes" id="UP000178149"/>
    </source>
</evidence>
<dbReference type="Pfam" id="PF04307">
    <property type="entry name" value="YdjM"/>
    <property type="match status" value="1"/>
</dbReference>
<dbReference type="InterPro" id="IPR007404">
    <property type="entry name" value="YdjM-like"/>
</dbReference>
<evidence type="ECO:0000256" key="1">
    <source>
        <dbReference type="SAM" id="Phobius"/>
    </source>
</evidence>
<sequence>MLPDLDILWAKKLNSHHVTYLHSPLFWIAIFIVLYIINFLFNLFGNWILYLYSFQVILHLLFDFIAGRTGGIPLLYPFVKREFSFLPLNKSRGDFHPSNIKEVIKFLKYYSTSKIQIAFEVLLCILGIAAIAF</sequence>
<proteinExistence type="predicted"/>
<keyword evidence="1" id="KW-0472">Membrane</keyword>
<dbReference type="Proteomes" id="UP000178149">
    <property type="component" value="Unassembled WGS sequence"/>
</dbReference>
<reference evidence="2 3" key="1">
    <citation type="journal article" date="2016" name="Nat. Commun.">
        <title>Thousands of microbial genomes shed light on interconnected biogeochemical processes in an aquifer system.</title>
        <authorList>
            <person name="Anantharaman K."/>
            <person name="Brown C.T."/>
            <person name="Hug L.A."/>
            <person name="Sharon I."/>
            <person name="Castelle C.J."/>
            <person name="Probst A.J."/>
            <person name="Thomas B.C."/>
            <person name="Singh A."/>
            <person name="Wilkins M.J."/>
            <person name="Karaoz U."/>
            <person name="Brodie E.L."/>
            <person name="Williams K.H."/>
            <person name="Hubbard S.S."/>
            <person name="Banfield J.F."/>
        </authorList>
    </citation>
    <scope>NUCLEOTIDE SEQUENCE [LARGE SCALE GENOMIC DNA]</scope>
</reference>
<evidence type="ECO:0008006" key="4">
    <source>
        <dbReference type="Google" id="ProtNLM"/>
    </source>
</evidence>
<evidence type="ECO:0000313" key="2">
    <source>
        <dbReference type="EMBL" id="OGG95768.1"/>
    </source>
</evidence>
<keyword evidence="1" id="KW-1133">Transmembrane helix</keyword>
<dbReference type="EMBL" id="MFMV01000032">
    <property type="protein sequence ID" value="OGG95768.1"/>
    <property type="molecule type" value="Genomic_DNA"/>
</dbReference>
<accession>A0A1F6GCC1</accession>
<feature type="transmembrane region" description="Helical" evidence="1">
    <location>
        <begin position="20"/>
        <end position="41"/>
    </location>
</feature>
<gene>
    <name evidence="2" type="ORF">A2V95_01035</name>
</gene>
<protein>
    <recommendedName>
        <fullName evidence="4">Metal-dependent hydrolase</fullName>
    </recommendedName>
</protein>
<feature type="transmembrane region" description="Helical" evidence="1">
    <location>
        <begin position="115"/>
        <end position="132"/>
    </location>
</feature>